<dbReference type="Pfam" id="PF12906">
    <property type="entry name" value="RINGv"/>
    <property type="match status" value="1"/>
</dbReference>
<dbReference type="GeneID" id="100811800"/>
<dbReference type="PROSITE" id="PS51292">
    <property type="entry name" value="ZF_RING_CH"/>
    <property type="match status" value="1"/>
</dbReference>
<dbReference type="Gramene" id="KRH32447">
    <property type="protein sequence ID" value="KRH32447"/>
    <property type="gene ID" value="GLYMA_10G051800"/>
</dbReference>
<evidence type="ECO:0000256" key="3">
    <source>
        <dbReference type="ARBA" id="ARBA00022833"/>
    </source>
</evidence>
<evidence type="ECO:0000259" key="6">
    <source>
        <dbReference type="PROSITE" id="PS51292"/>
    </source>
</evidence>
<reference evidence="8" key="2">
    <citation type="submission" date="2018-02" db="UniProtKB">
        <authorList>
            <consortium name="EnsemblPlants"/>
        </authorList>
    </citation>
    <scope>IDENTIFICATION</scope>
    <source>
        <strain evidence="8">Williams 82</strain>
    </source>
</reference>
<accession>A0A0R0I151</accession>
<name>A0A0R0I151_SOYBN</name>
<dbReference type="SUPFAM" id="SSF57850">
    <property type="entry name" value="RING/U-box"/>
    <property type="match status" value="1"/>
</dbReference>
<dbReference type="InterPro" id="IPR011016">
    <property type="entry name" value="Znf_RING-CH"/>
</dbReference>
<feature type="compositionally biased region" description="Polar residues" evidence="4">
    <location>
        <begin position="459"/>
        <end position="479"/>
    </location>
</feature>
<dbReference type="AlphaFoldDB" id="A0A0R0I151"/>
<dbReference type="CDD" id="cd16495">
    <property type="entry name" value="RING_CH-C4HC3_MARCH"/>
    <property type="match status" value="1"/>
</dbReference>
<dbReference type="Gene3D" id="3.30.40.10">
    <property type="entry name" value="Zinc/RING finger domain, C3HC4 (zinc finger)"/>
    <property type="match status" value="1"/>
</dbReference>
<dbReference type="ExpressionAtlas" id="A0A0R0I151">
    <property type="expression patterns" value="baseline and differential"/>
</dbReference>
<evidence type="ECO:0000256" key="4">
    <source>
        <dbReference type="SAM" id="MobiDB-lite"/>
    </source>
</evidence>
<keyword evidence="2" id="KW-0863">Zinc-finger</keyword>
<dbReference type="KEGG" id="gmx:100811800"/>
<dbReference type="SMART" id="SM00744">
    <property type="entry name" value="RINGv"/>
    <property type="match status" value="1"/>
</dbReference>
<dbReference type="PaxDb" id="3847-GLYMA10G05910.1"/>
<feature type="region of interest" description="Disordered" evidence="4">
    <location>
        <begin position="213"/>
        <end position="232"/>
    </location>
</feature>
<keyword evidence="5" id="KW-1133">Transmembrane helix</keyword>
<organism evidence="7">
    <name type="scientific">Glycine max</name>
    <name type="common">Soybean</name>
    <name type="synonym">Glycine hispida</name>
    <dbReference type="NCBI Taxonomy" id="3847"/>
    <lineage>
        <taxon>Eukaryota</taxon>
        <taxon>Viridiplantae</taxon>
        <taxon>Streptophyta</taxon>
        <taxon>Embryophyta</taxon>
        <taxon>Tracheophyta</taxon>
        <taxon>Spermatophyta</taxon>
        <taxon>Magnoliopsida</taxon>
        <taxon>eudicotyledons</taxon>
        <taxon>Gunneridae</taxon>
        <taxon>Pentapetalae</taxon>
        <taxon>rosids</taxon>
        <taxon>fabids</taxon>
        <taxon>Fabales</taxon>
        <taxon>Fabaceae</taxon>
        <taxon>Papilionoideae</taxon>
        <taxon>50 kb inversion clade</taxon>
        <taxon>NPAAA clade</taxon>
        <taxon>indigoferoid/millettioid clade</taxon>
        <taxon>Phaseoleae</taxon>
        <taxon>Glycine</taxon>
        <taxon>Glycine subgen. Soja</taxon>
    </lineage>
</organism>
<reference evidence="7" key="3">
    <citation type="submission" date="2018-07" db="EMBL/GenBank/DDBJ databases">
        <title>WGS assembly of Glycine max.</title>
        <authorList>
            <person name="Schmutz J."/>
            <person name="Cannon S."/>
            <person name="Schlueter J."/>
            <person name="Ma J."/>
            <person name="Mitros T."/>
            <person name="Nelson W."/>
            <person name="Hyten D."/>
            <person name="Song Q."/>
            <person name="Thelen J."/>
            <person name="Cheng J."/>
            <person name="Xu D."/>
            <person name="Hellsten U."/>
            <person name="May G."/>
            <person name="Yu Y."/>
            <person name="Sakurai T."/>
            <person name="Umezawa T."/>
            <person name="Bhattacharyya M."/>
            <person name="Sandhu D."/>
            <person name="Valliyodan B."/>
            <person name="Lindquist E."/>
            <person name="Peto M."/>
            <person name="Grant D."/>
            <person name="Shu S."/>
            <person name="Goodstein D."/>
            <person name="Barry K."/>
            <person name="Futrell-Griggs M."/>
            <person name="Abernathy B."/>
            <person name="Du J."/>
            <person name="Tian Z."/>
            <person name="Zhu L."/>
            <person name="Gill N."/>
            <person name="Joshi T."/>
            <person name="Libault M."/>
            <person name="Sethuraman A."/>
            <person name="Zhang X."/>
            <person name="Shinozaki K."/>
            <person name="Nguyen H."/>
            <person name="Wing R."/>
            <person name="Cregan P."/>
            <person name="Specht J."/>
            <person name="Grimwood J."/>
            <person name="Rokhsar D."/>
            <person name="Stacey G."/>
            <person name="Shoemaker R."/>
            <person name="Jackson S."/>
        </authorList>
    </citation>
    <scope>NUCLEOTIDE SEQUENCE</scope>
    <source>
        <tissue evidence="7">Callus</tissue>
    </source>
</reference>
<dbReference type="EnsemblPlants" id="KRH32447">
    <property type="protein sequence ID" value="KRH32447"/>
    <property type="gene ID" value="GLYMA_10G051800"/>
</dbReference>
<evidence type="ECO:0000256" key="1">
    <source>
        <dbReference type="ARBA" id="ARBA00022723"/>
    </source>
</evidence>
<feature type="region of interest" description="Disordered" evidence="4">
    <location>
        <begin position="444"/>
        <end position="486"/>
    </location>
</feature>
<evidence type="ECO:0000313" key="9">
    <source>
        <dbReference type="Proteomes" id="UP000008827"/>
    </source>
</evidence>
<dbReference type="GO" id="GO:0008270">
    <property type="term" value="F:zinc ion binding"/>
    <property type="evidence" value="ECO:0007669"/>
    <property type="project" value="UniProtKB-KW"/>
</dbReference>
<dbReference type="OrthoDB" id="435038at2759"/>
<proteinExistence type="predicted"/>
<evidence type="ECO:0000313" key="8">
    <source>
        <dbReference type="EnsemblPlants" id="KRH32447"/>
    </source>
</evidence>
<feature type="region of interest" description="Disordered" evidence="4">
    <location>
        <begin position="38"/>
        <end position="65"/>
    </location>
</feature>
<keyword evidence="3" id="KW-0862">Zinc</keyword>
<dbReference type="RefSeq" id="XP_006588778.2">
    <property type="nucleotide sequence ID" value="XM_006588715.4"/>
</dbReference>
<reference evidence="7 8" key="1">
    <citation type="journal article" date="2010" name="Nature">
        <title>Genome sequence of the palaeopolyploid soybean.</title>
        <authorList>
            <person name="Schmutz J."/>
            <person name="Cannon S.B."/>
            <person name="Schlueter J."/>
            <person name="Ma J."/>
            <person name="Mitros T."/>
            <person name="Nelson W."/>
            <person name="Hyten D.L."/>
            <person name="Song Q."/>
            <person name="Thelen J.J."/>
            <person name="Cheng J."/>
            <person name="Xu D."/>
            <person name="Hellsten U."/>
            <person name="May G.D."/>
            <person name="Yu Y."/>
            <person name="Sakurai T."/>
            <person name="Umezawa T."/>
            <person name="Bhattacharyya M.K."/>
            <person name="Sandhu D."/>
            <person name="Valliyodan B."/>
            <person name="Lindquist E."/>
            <person name="Peto M."/>
            <person name="Grant D."/>
            <person name="Shu S."/>
            <person name="Goodstein D."/>
            <person name="Barry K."/>
            <person name="Futrell-Griggs M."/>
            <person name="Abernathy B."/>
            <person name="Du J."/>
            <person name="Tian Z."/>
            <person name="Zhu L."/>
            <person name="Gill N."/>
            <person name="Joshi T."/>
            <person name="Libault M."/>
            <person name="Sethuraman A."/>
            <person name="Zhang X.-C."/>
            <person name="Shinozaki K."/>
            <person name="Nguyen H.T."/>
            <person name="Wing R.A."/>
            <person name="Cregan P."/>
            <person name="Specht J."/>
            <person name="Grimwood J."/>
            <person name="Rokhsar D."/>
            <person name="Stacey G."/>
            <person name="Shoemaker R.C."/>
            <person name="Jackson S.A."/>
        </authorList>
    </citation>
    <scope>NUCLEOTIDE SEQUENCE [LARGE SCALE GENOMIC DNA]</scope>
    <source>
        <strain evidence="8">cv. Williams 82</strain>
        <tissue evidence="7">Callus</tissue>
    </source>
</reference>
<keyword evidence="5" id="KW-0812">Transmembrane</keyword>
<dbReference type="Proteomes" id="UP000008827">
    <property type="component" value="Chromosome 10"/>
</dbReference>
<dbReference type="STRING" id="3847.A0A0R0I151"/>
<feature type="transmembrane region" description="Helical" evidence="5">
    <location>
        <begin position="354"/>
        <end position="378"/>
    </location>
</feature>
<keyword evidence="5" id="KW-0472">Membrane</keyword>
<protein>
    <recommendedName>
        <fullName evidence="6">RING-CH-type domain-containing protein</fullName>
    </recommendedName>
</protein>
<evidence type="ECO:0000256" key="2">
    <source>
        <dbReference type="ARBA" id="ARBA00022771"/>
    </source>
</evidence>
<dbReference type="PANTHER" id="PTHR46158:SF10">
    <property type="entry name" value="RING-CH-TYPE DOMAIN-CONTAINING PROTEIN"/>
    <property type="match status" value="1"/>
</dbReference>
<keyword evidence="9" id="KW-1185">Reference proteome</keyword>
<feature type="domain" description="RING-CH-type" evidence="6">
    <location>
        <begin position="233"/>
        <end position="295"/>
    </location>
</feature>
<dbReference type="InterPro" id="IPR013083">
    <property type="entry name" value="Znf_RING/FYVE/PHD"/>
</dbReference>
<keyword evidence="1" id="KW-0479">Metal-binding</keyword>
<gene>
    <name evidence="8" type="primary">LOC100811800</name>
    <name evidence="7" type="ORF">GLYMA_10G051800</name>
</gene>
<feature type="compositionally biased region" description="Polar residues" evidence="4">
    <location>
        <begin position="41"/>
        <end position="53"/>
    </location>
</feature>
<feature type="transmembrane region" description="Helical" evidence="5">
    <location>
        <begin position="330"/>
        <end position="348"/>
    </location>
</feature>
<feature type="transmembrane region" description="Helical" evidence="5">
    <location>
        <begin position="385"/>
        <end position="406"/>
    </location>
</feature>
<evidence type="ECO:0000313" key="7">
    <source>
        <dbReference type="EMBL" id="KRH32447.1"/>
    </source>
</evidence>
<sequence>MKHVCFKLTPQLVSMLKRQLFFLFGLVGPPLNMATEAAGSSKDNINQGHGTTENRADTPIQKGPASSEITEEFPREQHGTRQNLILDIPAISQEEARKDYARINMPLTSPPRRLIFPPGLSPVFPRSKKYPVLLVTPRGKKTSSLPVTAIAYSNPGSVHGGNLAFAETAKKELNFPIRRSRSAPMLNKEGNSPVRGMFRIVPTTLRLDEKIATTPPMTSPIHDTVKNEDGGEDIPEEEAVCRICMVELGEGGNTFKLECGCKGDLSLAHRGCAVKWFTIKGNRTCDVCKQEVQNLTVTLLRVQNGLAQNGLAQNGLAHNMLGADASRYRFWPDFAILVVINMLAYFWFHVSNMGSGTIVHCLAFSCVLGSLASFTATVMVRRNHVWIYATVQFCLVFLIEHLFFSLFHRSNIDAVTCTGMAVVMCGNFILTEILKWRGRSLAQSNQQQGSQEAVPPPDQSSTIPHQAQIGSEQTESNLGESHAQRS</sequence>
<dbReference type="PANTHER" id="PTHR46158">
    <property type="entry name" value="OS02G0165000 PROTEIN"/>
    <property type="match status" value="1"/>
</dbReference>
<dbReference type="EMBL" id="CM000843">
    <property type="protein sequence ID" value="KRH32447.1"/>
    <property type="molecule type" value="Genomic_DNA"/>
</dbReference>
<evidence type="ECO:0000256" key="5">
    <source>
        <dbReference type="SAM" id="Phobius"/>
    </source>
</evidence>